<feature type="transmembrane region" description="Helical" evidence="4">
    <location>
        <begin position="286"/>
        <end position="304"/>
    </location>
</feature>
<keyword evidence="6" id="KW-1185">Reference proteome</keyword>
<dbReference type="Gene3D" id="1.20.1250.20">
    <property type="entry name" value="MFS general substrate transporter like domains"/>
    <property type="match status" value="2"/>
</dbReference>
<reference evidence="5" key="1">
    <citation type="submission" date="2020-03" db="EMBL/GenBank/DDBJ databases">
        <title>A mixture of massive structural variations and highly conserved coding sequences in Ustilaginoidea virens genome.</title>
        <authorList>
            <person name="Zhang K."/>
            <person name="Zhao Z."/>
            <person name="Zhang Z."/>
            <person name="Li Y."/>
            <person name="Hsiang T."/>
            <person name="Sun W."/>
        </authorList>
    </citation>
    <scope>NUCLEOTIDE SEQUENCE</scope>
    <source>
        <strain evidence="5">UV-8b</strain>
    </source>
</reference>
<dbReference type="Proteomes" id="UP000027002">
    <property type="component" value="Chromosome 4"/>
</dbReference>
<evidence type="ECO:0000256" key="3">
    <source>
        <dbReference type="SAM" id="MobiDB-lite"/>
    </source>
</evidence>
<feature type="transmembrane region" description="Helical" evidence="4">
    <location>
        <begin position="340"/>
        <end position="361"/>
    </location>
</feature>
<keyword evidence="2" id="KW-1003">Cell membrane</keyword>
<dbReference type="PANTHER" id="PTHR43702">
    <property type="entry name" value="L-FUCOSE-PROTON SYMPORTER"/>
    <property type="match status" value="1"/>
</dbReference>
<dbReference type="Pfam" id="PF07690">
    <property type="entry name" value="MFS_1"/>
    <property type="match status" value="1"/>
</dbReference>
<dbReference type="OrthoDB" id="546893at2759"/>
<keyword evidence="4" id="KW-0472">Membrane</keyword>
<evidence type="ECO:0000313" key="6">
    <source>
        <dbReference type="Proteomes" id="UP000027002"/>
    </source>
</evidence>
<keyword evidence="4" id="KW-1133">Transmembrane helix</keyword>
<feature type="transmembrane region" description="Helical" evidence="4">
    <location>
        <begin position="197"/>
        <end position="217"/>
    </location>
</feature>
<feature type="transmembrane region" description="Helical" evidence="4">
    <location>
        <begin position="250"/>
        <end position="274"/>
    </location>
</feature>
<evidence type="ECO:0000256" key="1">
    <source>
        <dbReference type="ARBA" id="ARBA00004429"/>
    </source>
</evidence>
<feature type="transmembrane region" description="Helical" evidence="4">
    <location>
        <begin position="373"/>
        <end position="391"/>
    </location>
</feature>
<dbReference type="EMBL" id="CP072756">
    <property type="protein sequence ID" value="QUC21328.1"/>
    <property type="molecule type" value="Genomic_DNA"/>
</dbReference>
<evidence type="ECO:0000256" key="2">
    <source>
        <dbReference type="ARBA" id="ARBA00022475"/>
    </source>
</evidence>
<dbReference type="InterPro" id="IPR011701">
    <property type="entry name" value="MFS"/>
</dbReference>
<feature type="region of interest" description="Disordered" evidence="3">
    <location>
        <begin position="452"/>
        <end position="489"/>
    </location>
</feature>
<dbReference type="GO" id="GO:0005886">
    <property type="term" value="C:plasma membrane"/>
    <property type="evidence" value="ECO:0007669"/>
    <property type="project" value="UniProtKB-SubCell"/>
</dbReference>
<comment type="subcellular location">
    <subcellularLocation>
        <location evidence="1">Cell inner membrane</location>
        <topology evidence="1">Multi-pass membrane protein</topology>
    </subcellularLocation>
</comment>
<keyword evidence="4" id="KW-0812">Transmembrane</keyword>
<dbReference type="InterPro" id="IPR050375">
    <property type="entry name" value="MFS_TsgA-like"/>
</dbReference>
<dbReference type="GO" id="GO:0022857">
    <property type="term" value="F:transmembrane transporter activity"/>
    <property type="evidence" value="ECO:0007669"/>
    <property type="project" value="InterPro"/>
</dbReference>
<accession>A0A8E5HTM9</accession>
<dbReference type="SUPFAM" id="SSF103473">
    <property type="entry name" value="MFS general substrate transporter"/>
    <property type="match status" value="1"/>
</dbReference>
<gene>
    <name evidence="5" type="ORF">UV8b_05571</name>
</gene>
<feature type="transmembrane region" description="Helical" evidence="4">
    <location>
        <begin position="124"/>
        <end position="145"/>
    </location>
</feature>
<evidence type="ECO:0000256" key="4">
    <source>
        <dbReference type="SAM" id="Phobius"/>
    </source>
</evidence>
<dbReference type="PANTHER" id="PTHR43702:SF3">
    <property type="entry name" value="PROTEIN TSGA"/>
    <property type="match status" value="1"/>
</dbReference>
<dbReference type="RefSeq" id="XP_042999001.1">
    <property type="nucleotide sequence ID" value="XM_043143068.1"/>
</dbReference>
<feature type="transmembrane region" description="Helical" evidence="4">
    <location>
        <begin position="99"/>
        <end position="118"/>
    </location>
</feature>
<proteinExistence type="predicted"/>
<dbReference type="InterPro" id="IPR036259">
    <property type="entry name" value="MFS_trans_sf"/>
</dbReference>
<feature type="transmembrane region" description="Helical" evidence="4">
    <location>
        <begin position="411"/>
        <end position="431"/>
    </location>
</feature>
<feature type="transmembrane region" description="Helical" evidence="4">
    <location>
        <begin position="31"/>
        <end position="51"/>
    </location>
</feature>
<feature type="transmembrane region" description="Helical" evidence="4">
    <location>
        <begin position="71"/>
        <end position="92"/>
    </location>
</feature>
<name>A0A8E5HTM9_USTVR</name>
<dbReference type="KEGG" id="uvi:66066348"/>
<dbReference type="GeneID" id="66066348"/>
<feature type="transmembrane region" description="Helical" evidence="4">
    <location>
        <begin position="166"/>
        <end position="185"/>
    </location>
</feature>
<evidence type="ECO:0000313" key="5">
    <source>
        <dbReference type="EMBL" id="QUC21328.1"/>
    </source>
</evidence>
<organism evidence="5 6">
    <name type="scientific">Ustilaginoidea virens</name>
    <name type="common">Rice false smut fungus</name>
    <name type="synonym">Villosiclava virens</name>
    <dbReference type="NCBI Taxonomy" id="1159556"/>
    <lineage>
        <taxon>Eukaryota</taxon>
        <taxon>Fungi</taxon>
        <taxon>Dikarya</taxon>
        <taxon>Ascomycota</taxon>
        <taxon>Pezizomycotina</taxon>
        <taxon>Sordariomycetes</taxon>
        <taxon>Hypocreomycetidae</taxon>
        <taxon>Hypocreales</taxon>
        <taxon>Clavicipitaceae</taxon>
        <taxon>Ustilaginoidea</taxon>
    </lineage>
</organism>
<dbReference type="AlphaFoldDB" id="A0A8E5HTM9"/>
<feature type="transmembrane region" description="Helical" evidence="4">
    <location>
        <begin position="316"/>
        <end position="334"/>
    </location>
</feature>
<protein>
    <submittedName>
        <fullName evidence="5">Uncharacterized protein</fullName>
    </submittedName>
</protein>
<sequence length="489" mass="52969">MSFTEYMKRRSLKADDSRRTRAAELTLRQSIFPICLVTVLFFLWGFSYGLLDTLNKHFQNVLGINQSRSAGLQAAYFGAYPLASIGHAAWILRHYGYKATFIWGLVLYAIGGLLAILALKEESFGGFCACIFIIGNGLGSLETAANPYITVCGPPKYSEMRINFSQAFNGVGTVIAPVLGSYVFFNFSDQHALANVQWVYLSIAVFVLLLATVFFFADIPEITDADMEFQAQETHAGGEAEKPFWKQWKLFHAAFAQFCYTGAQVAVASFFINYTVGTRPGTSDSAAAKFFAGAQAAFAVGRFAGLGLMNYMRPRWVFLTFILGCVVFLIPSITERGNTGMSMLYVVLFFESICFPTIVALGMRGLGRHTKRGSGYIVAGVVGGACVPPATGAAGDYFKSQGHADGTGYAMFVPLIFMAVASIYAFCVNFVPAYKDVVDALGDADIGIVNAAGDEENGGSSPNSEKTHPQHRNKAHDADAIVVPASRDS</sequence>